<dbReference type="Proteomes" id="UP000006222">
    <property type="component" value="Unassembled WGS sequence"/>
</dbReference>
<accession>F2AVA8</accession>
<feature type="region of interest" description="Disordered" evidence="1">
    <location>
        <begin position="45"/>
        <end position="66"/>
    </location>
</feature>
<feature type="region of interest" description="Disordered" evidence="1">
    <location>
        <begin position="1"/>
        <end position="26"/>
    </location>
</feature>
<evidence type="ECO:0000256" key="1">
    <source>
        <dbReference type="SAM" id="MobiDB-lite"/>
    </source>
</evidence>
<name>F2AVA8_RHOBT</name>
<organism evidence="2 3">
    <name type="scientific">Rhodopirellula baltica WH47</name>
    <dbReference type="NCBI Taxonomy" id="991778"/>
    <lineage>
        <taxon>Bacteria</taxon>
        <taxon>Pseudomonadati</taxon>
        <taxon>Planctomycetota</taxon>
        <taxon>Planctomycetia</taxon>
        <taxon>Pirellulales</taxon>
        <taxon>Pirellulaceae</taxon>
        <taxon>Rhodopirellula</taxon>
    </lineage>
</organism>
<feature type="compositionally biased region" description="Basic residues" evidence="1">
    <location>
        <begin position="48"/>
        <end position="66"/>
    </location>
</feature>
<evidence type="ECO:0000313" key="3">
    <source>
        <dbReference type="Proteomes" id="UP000006222"/>
    </source>
</evidence>
<sequence>MKNSRWDPSRQSTQLTDGWDGGKAKHDRIRTSHIDGAAVPSIVSVGGGKRRHFNPIRRDLRTRKPA</sequence>
<dbReference type="EMBL" id="AFAR01000185">
    <property type="protein sequence ID" value="EGF26454.1"/>
    <property type="molecule type" value="Genomic_DNA"/>
</dbReference>
<proteinExistence type="predicted"/>
<comment type="caution">
    <text evidence="2">The sequence shown here is derived from an EMBL/GenBank/DDBJ whole genome shotgun (WGS) entry which is preliminary data.</text>
</comment>
<reference evidence="2 3" key="1">
    <citation type="journal article" date="2013" name="Mar. Genomics">
        <title>Expression of sulfatases in Rhodopirellula baltica and the diversity of sulfatases in the genus Rhodopirellula.</title>
        <authorList>
            <person name="Wegner C.E."/>
            <person name="Richter-Heitmann T."/>
            <person name="Klindworth A."/>
            <person name="Klockow C."/>
            <person name="Richter M."/>
            <person name="Achstetter T."/>
            <person name="Glockner F.O."/>
            <person name="Harder J."/>
        </authorList>
    </citation>
    <scope>NUCLEOTIDE SEQUENCE [LARGE SCALE GENOMIC DNA]</scope>
    <source>
        <strain evidence="2 3">WH47</strain>
    </source>
</reference>
<gene>
    <name evidence="2" type="ORF">RBWH47_01763</name>
</gene>
<dbReference type="AlphaFoldDB" id="F2AVA8"/>
<protein>
    <submittedName>
        <fullName evidence="2">Uncharacterized protein</fullName>
    </submittedName>
</protein>
<evidence type="ECO:0000313" key="2">
    <source>
        <dbReference type="EMBL" id="EGF26454.1"/>
    </source>
</evidence>